<dbReference type="EMBL" id="CP114040">
    <property type="protein sequence ID" value="WAS96578.1"/>
    <property type="molecule type" value="Genomic_DNA"/>
</dbReference>
<proteinExistence type="predicted"/>
<protein>
    <submittedName>
        <fullName evidence="1">Uncharacterized protein</fullName>
    </submittedName>
</protein>
<organism evidence="1 2">
    <name type="scientific">Nannocystis punicea</name>
    <dbReference type="NCBI Taxonomy" id="2995304"/>
    <lineage>
        <taxon>Bacteria</taxon>
        <taxon>Pseudomonadati</taxon>
        <taxon>Myxococcota</taxon>
        <taxon>Polyangia</taxon>
        <taxon>Nannocystales</taxon>
        <taxon>Nannocystaceae</taxon>
        <taxon>Nannocystis</taxon>
    </lineage>
</organism>
<keyword evidence="2" id="KW-1185">Reference proteome</keyword>
<evidence type="ECO:0000313" key="1">
    <source>
        <dbReference type="EMBL" id="WAS96578.1"/>
    </source>
</evidence>
<accession>A0ABY7HBE4</accession>
<sequence>MSDSSAEVNEEHDEWIVYFDEETQQAVATRAGESITFDLSELDDAGLEALAELGIPVSEARSWEGELCRAACWGAAAAGCAWVGTACAAGTVVTIGGFALPCVWATVAACGASGAGASVCSDWCTSTYG</sequence>
<name>A0ABY7HBE4_9BACT</name>
<dbReference type="RefSeq" id="WP_269038945.1">
    <property type="nucleotide sequence ID" value="NZ_CP114040.1"/>
</dbReference>
<evidence type="ECO:0000313" key="2">
    <source>
        <dbReference type="Proteomes" id="UP001164459"/>
    </source>
</evidence>
<dbReference type="Proteomes" id="UP001164459">
    <property type="component" value="Chromosome"/>
</dbReference>
<gene>
    <name evidence="1" type="ORF">O0S08_10505</name>
</gene>
<reference evidence="1" key="1">
    <citation type="submission" date="2022-11" db="EMBL/GenBank/DDBJ databases">
        <title>Minimal conservation of predation-associated metabolite biosynthetic gene clusters underscores biosynthetic potential of Myxococcota including descriptions for ten novel species: Archangium lansinium sp. nov., Myxococcus landrumus sp. nov., Nannocystis bai.</title>
        <authorList>
            <person name="Ahearne A."/>
            <person name="Stevens C."/>
            <person name="Dowd S."/>
        </authorList>
    </citation>
    <scope>NUCLEOTIDE SEQUENCE</scope>
    <source>
        <strain evidence="1">Fl3</strain>
    </source>
</reference>